<feature type="compositionally biased region" description="Polar residues" evidence="1">
    <location>
        <begin position="396"/>
        <end position="414"/>
    </location>
</feature>
<feature type="region of interest" description="Disordered" evidence="1">
    <location>
        <begin position="587"/>
        <end position="724"/>
    </location>
</feature>
<proteinExistence type="predicted"/>
<feature type="compositionally biased region" description="Low complexity" evidence="1">
    <location>
        <begin position="490"/>
        <end position="508"/>
    </location>
</feature>
<dbReference type="AlphaFoldDB" id="A0A8H5AY91"/>
<feature type="compositionally biased region" description="Low complexity" evidence="1">
    <location>
        <begin position="679"/>
        <end position="692"/>
    </location>
</feature>
<dbReference type="Gene3D" id="1.20.930.20">
    <property type="entry name" value="Adaptor protein Cbl, N-terminal domain"/>
    <property type="match status" value="1"/>
</dbReference>
<evidence type="ECO:0000256" key="1">
    <source>
        <dbReference type="SAM" id="MobiDB-lite"/>
    </source>
</evidence>
<feature type="compositionally biased region" description="Basic and acidic residues" evidence="1">
    <location>
        <begin position="348"/>
        <end position="357"/>
    </location>
</feature>
<dbReference type="InterPro" id="IPR036537">
    <property type="entry name" value="Adaptor_Cbl_N_dom_sf"/>
</dbReference>
<protein>
    <submittedName>
        <fullName evidence="2">Uncharacterized protein</fullName>
    </submittedName>
</protein>
<feature type="compositionally biased region" description="Acidic residues" evidence="1">
    <location>
        <begin position="639"/>
        <end position="649"/>
    </location>
</feature>
<organism evidence="2 3">
    <name type="scientific">Psilocybe cf. subviscida</name>
    <dbReference type="NCBI Taxonomy" id="2480587"/>
    <lineage>
        <taxon>Eukaryota</taxon>
        <taxon>Fungi</taxon>
        <taxon>Dikarya</taxon>
        <taxon>Basidiomycota</taxon>
        <taxon>Agaricomycotina</taxon>
        <taxon>Agaricomycetes</taxon>
        <taxon>Agaricomycetidae</taxon>
        <taxon>Agaricales</taxon>
        <taxon>Agaricineae</taxon>
        <taxon>Strophariaceae</taxon>
        <taxon>Psilocybe</taxon>
    </lineage>
</organism>
<dbReference type="InterPro" id="IPR059179">
    <property type="entry name" value="MLKL-like_MCAfunc"/>
</dbReference>
<feature type="compositionally biased region" description="Low complexity" evidence="1">
    <location>
        <begin position="228"/>
        <end position="260"/>
    </location>
</feature>
<sequence>MFSLLKKKDKNKNKDADSSVSDISLPITNSSNHVKKVDEHKNDTIKTALSETAVVLDPVREAAQFAPFPELQHAASLALGIATIVQGVKESNHQYELLARDATDFIAVIWRSYQQSTHQDDWLSPDLQEFIAELVVVLKEITEFVKEKTKRWKLMKMFFSNADPARVQHYRERMKSAVTKFEVNSDLKSEEMIQQVLRDQRQLAQHLQSLGVETLSPAILLLGESSSGFDTGTSSNSSTSLVSPLVASSHPTSTASSPHANGQPLREESTQPPHIVSTHGETMPPASGTASNSPQPSSPPVVSSTFISTSIPASRPPPPSSSPSRSPSSSLASSSSFSKISINNTNDNRNDNHHEHDHHGIKISIDATHAPDDVCMGKRMPTTSGNTTLKGLVTASPATSDSESHSGRSPTPSDSDIAVSENDYSAADQFMQKERQFFNDGAEEAEQYKEQRQARQQAGRSRQETAEYPQLKKRLQPKPAQEVYDDDFTPSRPARGPVGRPGPQQSGSARYARQRGSEAYDDKWEDDEPRRASGTGRASQRKRSAAVQEANDGEDEEGEEYGPEEYGEGAFHDHGNMHLNEYVAGARRKAAAVVSGRTASAAAAGTSARKAAANCAVGKDESLSIKFSKIDIRRKPQPEEEEEEEEQEEEHISAPPMKRRPRRPQEEDTYNQYGNHQSYEPGPYYGPGYDPYHGYHHPPPSPQPIHPDYYGQPPPPRYGPGALGGFMPGLGYGMGSGTSPSVTMTNVGNDNSVHVVTNKTK</sequence>
<dbReference type="EMBL" id="JAACJJ010000056">
    <property type="protein sequence ID" value="KAF5313128.1"/>
    <property type="molecule type" value="Genomic_DNA"/>
</dbReference>
<feature type="region of interest" description="Disordered" evidence="1">
    <location>
        <begin position="228"/>
        <end position="357"/>
    </location>
</feature>
<evidence type="ECO:0000313" key="2">
    <source>
        <dbReference type="EMBL" id="KAF5313128.1"/>
    </source>
</evidence>
<feature type="compositionally biased region" description="Low complexity" evidence="1">
    <location>
        <begin position="322"/>
        <end position="347"/>
    </location>
</feature>
<dbReference type="CDD" id="cd21037">
    <property type="entry name" value="MLKL_NTD"/>
    <property type="match status" value="1"/>
</dbReference>
<feature type="compositionally biased region" description="Basic and acidic residues" evidence="1">
    <location>
        <begin position="618"/>
        <end position="638"/>
    </location>
</feature>
<dbReference type="GO" id="GO:0007166">
    <property type="term" value="P:cell surface receptor signaling pathway"/>
    <property type="evidence" value="ECO:0007669"/>
    <property type="project" value="InterPro"/>
</dbReference>
<comment type="caution">
    <text evidence="2">The sequence shown here is derived from an EMBL/GenBank/DDBJ whole genome shotgun (WGS) entry which is preliminary data.</text>
</comment>
<name>A0A8H5AY91_9AGAR</name>
<feature type="compositionally biased region" description="Acidic residues" evidence="1">
    <location>
        <begin position="551"/>
        <end position="567"/>
    </location>
</feature>
<feature type="region of interest" description="Disordered" evidence="1">
    <location>
        <begin position="372"/>
        <end position="574"/>
    </location>
</feature>
<reference evidence="2 3" key="1">
    <citation type="journal article" date="2020" name="ISME J.">
        <title>Uncovering the hidden diversity of litter-decomposition mechanisms in mushroom-forming fungi.</title>
        <authorList>
            <person name="Floudas D."/>
            <person name="Bentzer J."/>
            <person name="Ahren D."/>
            <person name="Johansson T."/>
            <person name="Persson P."/>
            <person name="Tunlid A."/>
        </authorList>
    </citation>
    <scope>NUCLEOTIDE SEQUENCE [LARGE SCALE GENOMIC DNA]</scope>
    <source>
        <strain evidence="2 3">CBS 101986</strain>
    </source>
</reference>
<evidence type="ECO:0000313" key="3">
    <source>
        <dbReference type="Proteomes" id="UP000567179"/>
    </source>
</evidence>
<feature type="compositionally biased region" description="Low complexity" evidence="1">
    <location>
        <begin position="291"/>
        <end position="313"/>
    </location>
</feature>
<dbReference type="Proteomes" id="UP000567179">
    <property type="component" value="Unassembled WGS sequence"/>
</dbReference>
<gene>
    <name evidence="2" type="ORF">D9619_002377</name>
</gene>
<feature type="compositionally biased region" description="Low complexity" evidence="1">
    <location>
        <begin position="591"/>
        <end position="613"/>
    </location>
</feature>
<keyword evidence="3" id="KW-1185">Reference proteome</keyword>
<accession>A0A8H5AY91</accession>
<dbReference type="OrthoDB" id="192148at2759"/>